<protein>
    <recommendedName>
        <fullName evidence="4">Lipocalin-like domain-containing protein</fullName>
    </recommendedName>
</protein>
<gene>
    <name evidence="2" type="ORF">IAD06_01890</name>
</gene>
<dbReference type="EMBL" id="DVKT01000012">
    <property type="protein sequence ID" value="HIT38781.1"/>
    <property type="molecule type" value="Genomic_DNA"/>
</dbReference>
<proteinExistence type="predicted"/>
<reference evidence="2" key="2">
    <citation type="journal article" date="2021" name="PeerJ">
        <title>Extensive microbial diversity within the chicken gut microbiome revealed by metagenomics and culture.</title>
        <authorList>
            <person name="Gilroy R."/>
            <person name="Ravi A."/>
            <person name="Getino M."/>
            <person name="Pursley I."/>
            <person name="Horton D.L."/>
            <person name="Alikhan N.F."/>
            <person name="Baker D."/>
            <person name="Gharbi K."/>
            <person name="Hall N."/>
            <person name="Watson M."/>
            <person name="Adriaenssens E.M."/>
            <person name="Foster-Nyarko E."/>
            <person name="Jarju S."/>
            <person name="Secka A."/>
            <person name="Antonio M."/>
            <person name="Oren A."/>
            <person name="Chaudhuri R.R."/>
            <person name="La Ragione R."/>
            <person name="Hildebrand F."/>
            <person name="Pallen M.J."/>
        </authorList>
    </citation>
    <scope>NUCLEOTIDE SEQUENCE</scope>
    <source>
        <strain evidence="2">21143</strain>
    </source>
</reference>
<reference evidence="2" key="1">
    <citation type="submission" date="2020-10" db="EMBL/GenBank/DDBJ databases">
        <authorList>
            <person name="Gilroy R."/>
        </authorList>
    </citation>
    <scope>NUCLEOTIDE SEQUENCE</scope>
    <source>
        <strain evidence="2">21143</strain>
    </source>
</reference>
<evidence type="ECO:0000313" key="2">
    <source>
        <dbReference type="EMBL" id="HIT38781.1"/>
    </source>
</evidence>
<evidence type="ECO:0008006" key="4">
    <source>
        <dbReference type="Google" id="ProtNLM"/>
    </source>
</evidence>
<feature type="signal peptide" evidence="1">
    <location>
        <begin position="1"/>
        <end position="22"/>
    </location>
</feature>
<dbReference type="Proteomes" id="UP000886722">
    <property type="component" value="Unassembled WGS sequence"/>
</dbReference>
<sequence>MKKNLLYLLMFLAMPLAFVACGDDEDGDNNNNNGITTPINATGEYDGDIEILINGENMFQAINPDITSSPISFTINQQANTTSLSINDSILILGELVLQVDGVPSTADSEKLTLNGTDMGIEKNIIGIDVVINSITGAFTKVGAGNLSIEAEAPLISQTVNIEISAQKK</sequence>
<organism evidence="2 3">
    <name type="scientific">Candidatus Caccoplasma intestinavium</name>
    <dbReference type="NCBI Taxonomy" id="2840716"/>
    <lineage>
        <taxon>Bacteria</taxon>
        <taxon>Pseudomonadati</taxon>
        <taxon>Bacteroidota</taxon>
        <taxon>Bacteroidia</taxon>
        <taxon>Bacteroidales</taxon>
        <taxon>Bacteroidaceae</taxon>
        <taxon>Bacteroidaceae incertae sedis</taxon>
        <taxon>Candidatus Caccoplasma</taxon>
    </lineage>
</organism>
<evidence type="ECO:0000256" key="1">
    <source>
        <dbReference type="SAM" id="SignalP"/>
    </source>
</evidence>
<keyword evidence="1" id="KW-0732">Signal</keyword>
<name>A0A9D1GDE0_9BACT</name>
<dbReference type="PROSITE" id="PS51257">
    <property type="entry name" value="PROKAR_LIPOPROTEIN"/>
    <property type="match status" value="1"/>
</dbReference>
<comment type="caution">
    <text evidence="2">The sequence shown here is derived from an EMBL/GenBank/DDBJ whole genome shotgun (WGS) entry which is preliminary data.</text>
</comment>
<dbReference type="AlphaFoldDB" id="A0A9D1GDE0"/>
<feature type="chain" id="PRO_5038866185" description="Lipocalin-like domain-containing protein" evidence="1">
    <location>
        <begin position="23"/>
        <end position="169"/>
    </location>
</feature>
<accession>A0A9D1GDE0</accession>
<evidence type="ECO:0000313" key="3">
    <source>
        <dbReference type="Proteomes" id="UP000886722"/>
    </source>
</evidence>